<evidence type="ECO:0000313" key="1">
    <source>
        <dbReference type="EMBL" id="SFS08738.1"/>
    </source>
</evidence>
<dbReference type="Proteomes" id="UP000199024">
    <property type="component" value="Unassembled WGS sequence"/>
</dbReference>
<dbReference type="InterPro" id="IPR010144">
    <property type="entry name" value="CRISPR-assoc_prot_Csd1-typ"/>
</dbReference>
<proteinExistence type="predicted"/>
<sequence length="610" mass="68248">MILQSLRELALREGLVDDPAFESKPVRWVIELHRDGRFRQLYDTNTPETLPAGSKKRPRSEAKLMVIPRRQVRSSRVKANFLVDNAKYVLGLDATGASDDPKNIERHAAYRQLLERAAGTDAPPELASLLAFLSNETERAKCTVALLGYKDFADNDLFTFSVEDEELHELEALRLHWSESVGPEQEDPAKIQCLVCGEARTPAAIHNQIQIRGGSTSGVPMVSFNSEAFESYGWSGNANAPVCSECMTAYVESLRRLTRQRYINPRTGNLAGALNTVLNGDTTAVYWGDNDDPLIEGLALLRDEPKRVTELLSTPREGTKLALSNAARFYCLILTGVQGRAIVRRIHTGTVDEVDRNLRLYFAAIDVDRFDRDTPLPQFRLLKSMVLNGELDRLPAELATELWLAALFAQPLSRSFLTGVVTRIRVEQQDLRKGQRKLSPERAALLHFYFVSNGLSASTGEKITHTEETMKKGLDVDSTEKAYVFGRVLAVSERMQALAQSQGLNRTVVDRFYSMASIRPGVVLTELLKLYRYHLAKAKRDIPGMAIKTDREFGRLLSLLSPEELQDALTLEEQGRFGLGYYHQRQSFFRKADGVAPTDNAPSTEEETAA</sequence>
<dbReference type="RefSeq" id="WP_089838097.1">
    <property type="nucleotide sequence ID" value="NZ_FOZL01000001.1"/>
</dbReference>
<accession>A0A1I6LZD6</accession>
<dbReference type="OrthoDB" id="9778918at2"/>
<protein>
    <submittedName>
        <fullName evidence="1">CRISPR-associated protein, Csd1 family</fullName>
    </submittedName>
</protein>
<organism evidence="1 2">
    <name type="scientific">Granulicella pectinivorans</name>
    <dbReference type="NCBI Taxonomy" id="474950"/>
    <lineage>
        <taxon>Bacteria</taxon>
        <taxon>Pseudomonadati</taxon>
        <taxon>Acidobacteriota</taxon>
        <taxon>Terriglobia</taxon>
        <taxon>Terriglobales</taxon>
        <taxon>Acidobacteriaceae</taxon>
        <taxon>Granulicella</taxon>
    </lineage>
</organism>
<dbReference type="AlphaFoldDB" id="A0A1I6LZD6"/>
<name>A0A1I6LZD6_9BACT</name>
<dbReference type="STRING" id="474950.SAMN05421771_1528"/>
<reference evidence="1 2" key="1">
    <citation type="submission" date="2016-10" db="EMBL/GenBank/DDBJ databases">
        <authorList>
            <person name="de Groot N.N."/>
        </authorList>
    </citation>
    <scope>NUCLEOTIDE SEQUENCE [LARGE SCALE GENOMIC DNA]</scope>
    <source>
        <strain evidence="1 2">DSM 21001</strain>
    </source>
</reference>
<dbReference type="Pfam" id="PF09709">
    <property type="entry name" value="Cas_Csd1"/>
    <property type="match status" value="1"/>
</dbReference>
<keyword evidence="2" id="KW-1185">Reference proteome</keyword>
<evidence type="ECO:0000313" key="2">
    <source>
        <dbReference type="Proteomes" id="UP000199024"/>
    </source>
</evidence>
<dbReference type="NCBIfam" id="TIGR01863">
    <property type="entry name" value="cas_Csd1"/>
    <property type="match status" value="1"/>
</dbReference>
<dbReference type="EMBL" id="FOZL01000001">
    <property type="protein sequence ID" value="SFS08738.1"/>
    <property type="molecule type" value="Genomic_DNA"/>
</dbReference>
<gene>
    <name evidence="1" type="ORF">SAMN05421771_1528</name>
</gene>